<dbReference type="GO" id="GO:0071555">
    <property type="term" value="P:cell wall organization"/>
    <property type="evidence" value="ECO:0007669"/>
    <property type="project" value="UniProtKB-KW"/>
</dbReference>
<keyword evidence="4" id="KW-0997">Cell inner membrane</keyword>
<comment type="subcellular location">
    <subcellularLocation>
        <location evidence="2">Cell membrane</location>
    </subcellularLocation>
    <subcellularLocation>
        <location evidence="1">Membrane</location>
        <topology evidence="1">Single-pass membrane protein</topology>
    </subcellularLocation>
</comment>
<dbReference type="Gene3D" id="3.30.1390.30">
    <property type="entry name" value="Penicillin-binding protein 2a, domain 3"/>
    <property type="match status" value="1"/>
</dbReference>
<dbReference type="GO" id="GO:0008360">
    <property type="term" value="P:regulation of cell shape"/>
    <property type="evidence" value="ECO:0007669"/>
    <property type="project" value="UniProtKB-KW"/>
</dbReference>
<dbReference type="InterPro" id="IPR012338">
    <property type="entry name" value="Beta-lactam/transpept-like"/>
</dbReference>
<keyword evidence="12" id="KW-0961">Cell wall biogenesis/degradation</keyword>
<evidence type="ECO:0000256" key="9">
    <source>
        <dbReference type="ARBA" id="ARBA00022984"/>
    </source>
</evidence>
<keyword evidence="5" id="KW-0645">Protease</keyword>
<dbReference type="GO" id="GO:0005886">
    <property type="term" value="C:plasma membrane"/>
    <property type="evidence" value="ECO:0007669"/>
    <property type="project" value="UniProtKB-SubCell"/>
</dbReference>
<dbReference type="InterPro" id="IPR017790">
    <property type="entry name" value="Penicillin-binding_protein_2"/>
</dbReference>
<evidence type="ECO:0000256" key="8">
    <source>
        <dbReference type="ARBA" id="ARBA00022960"/>
    </source>
</evidence>
<gene>
    <name evidence="16" type="ORF">A2401_02525</name>
</gene>
<dbReference type="InterPro" id="IPR050515">
    <property type="entry name" value="Beta-lactam/transpept"/>
</dbReference>
<dbReference type="GO" id="GO:0006508">
    <property type="term" value="P:proteolysis"/>
    <property type="evidence" value="ECO:0007669"/>
    <property type="project" value="UniProtKB-KW"/>
</dbReference>
<evidence type="ECO:0000259" key="15">
    <source>
        <dbReference type="Pfam" id="PF03717"/>
    </source>
</evidence>
<dbReference type="AlphaFoldDB" id="A0A1G2JBA6"/>
<feature type="domain" description="Penicillin-binding protein dimerisation" evidence="15">
    <location>
        <begin position="91"/>
        <end position="247"/>
    </location>
</feature>
<evidence type="ECO:0000313" key="17">
    <source>
        <dbReference type="Proteomes" id="UP000177751"/>
    </source>
</evidence>
<dbReference type="Gene3D" id="3.90.1310.10">
    <property type="entry name" value="Penicillin-binding protein 2a (Domain 2)"/>
    <property type="match status" value="1"/>
</dbReference>
<dbReference type="Proteomes" id="UP000177751">
    <property type="component" value="Unassembled WGS sequence"/>
</dbReference>
<dbReference type="GO" id="GO:0008658">
    <property type="term" value="F:penicillin binding"/>
    <property type="evidence" value="ECO:0007669"/>
    <property type="project" value="InterPro"/>
</dbReference>
<evidence type="ECO:0000256" key="12">
    <source>
        <dbReference type="ARBA" id="ARBA00023316"/>
    </source>
</evidence>
<dbReference type="PANTHER" id="PTHR30627:SF2">
    <property type="entry name" value="PEPTIDOGLYCAN D,D-TRANSPEPTIDASE MRDA"/>
    <property type="match status" value="1"/>
</dbReference>
<evidence type="ECO:0000256" key="11">
    <source>
        <dbReference type="ARBA" id="ARBA00023136"/>
    </source>
</evidence>
<dbReference type="Pfam" id="PF03717">
    <property type="entry name" value="PBP_dimer"/>
    <property type="match status" value="1"/>
</dbReference>
<organism evidence="16 17">
    <name type="scientific">Candidatus Staskawiczbacteria bacterium RIFOXYC1_FULL_38_18</name>
    <dbReference type="NCBI Taxonomy" id="1802229"/>
    <lineage>
        <taxon>Bacteria</taxon>
        <taxon>Candidatus Staskawicziibacteriota</taxon>
    </lineage>
</organism>
<dbReference type="InterPro" id="IPR005311">
    <property type="entry name" value="PBP_dimer"/>
</dbReference>
<evidence type="ECO:0000256" key="4">
    <source>
        <dbReference type="ARBA" id="ARBA00022519"/>
    </source>
</evidence>
<evidence type="ECO:0000256" key="7">
    <source>
        <dbReference type="ARBA" id="ARBA00022801"/>
    </source>
</evidence>
<dbReference type="PANTHER" id="PTHR30627">
    <property type="entry name" value="PEPTIDOGLYCAN D,D-TRANSPEPTIDASE"/>
    <property type="match status" value="1"/>
</dbReference>
<dbReference type="NCBIfam" id="TIGR03423">
    <property type="entry name" value="pbp2_mrdA"/>
    <property type="match status" value="1"/>
</dbReference>
<keyword evidence="3" id="KW-1003">Cell membrane</keyword>
<dbReference type="GO" id="GO:0071972">
    <property type="term" value="F:peptidoglycan L,D-transpeptidase activity"/>
    <property type="evidence" value="ECO:0007669"/>
    <property type="project" value="TreeGrafter"/>
</dbReference>
<feature type="domain" description="Penicillin-binding protein transpeptidase" evidence="14">
    <location>
        <begin position="303"/>
        <end position="639"/>
    </location>
</feature>
<evidence type="ECO:0000256" key="13">
    <source>
        <dbReference type="SAM" id="Phobius"/>
    </source>
</evidence>
<name>A0A1G2JBA6_9BACT</name>
<sequence>MFKQYKVKNSNFDIEPHEVFLDKLAHEKEEEFGLSEIKFEVAIKAKMAYLILGVFLIVATGLFAKVFYFQAVNGEKLQTQAENNRGAVNIIMPDRGIIYDKNMKQLVTNSPAYDLVCSRARFSASSEEISAEIRNIAEIIAVNPDDLANKIQSESSSQVLVAENISQQNLLVLEARIGDFEECKILQNTFRGYAHGPVFSQILGYTGRINADEYSGLAGYSINGYIGKTGLEKHYEAYLRGTPGQSRPKGARLTSSKGEVVKPEILLAPIAGNNLVLNVDAELQSRIYNALEERLKDIGAKKGAAVAMDPRTGAVLALVSYPSYDDNLFSGGISQDNYNKIINDPSQPFFNRAISAKYPTGSTIKPFEAAAALQEKIISPDKKINDIGYILVPSQYDPSVVYRYGGVTPHGWVDMKEAIAVSSNIYFYTIGGGYGDQQGLGPTRIKKYLSLFGWDQKTGIDLPGEFSGFIPDPAWKKSAKGASWTDGDTYNLSIGQSDLQTTPLQVAMAYSAIANGGILYKPQIVNKIVANTGNSQETIQQYNPEVIRSNFIDKENLDIVRQGMRDGVTESYGLSRSLNNLPVSVAAKTGTAEIGYQTKFNLWSAVFAPYENPEIVLVVTAEEVQALGAVTLPVAHDVLQWYFDEKSR</sequence>
<keyword evidence="11 13" id="KW-0472">Membrane</keyword>
<evidence type="ECO:0000256" key="2">
    <source>
        <dbReference type="ARBA" id="ARBA00004236"/>
    </source>
</evidence>
<evidence type="ECO:0000256" key="5">
    <source>
        <dbReference type="ARBA" id="ARBA00022670"/>
    </source>
</evidence>
<comment type="caution">
    <text evidence="16">The sequence shown here is derived from an EMBL/GenBank/DDBJ whole genome shotgun (WGS) entry which is preliminary data.</text>
</comment>
<protein>
    <submittedName>
        <fullName evidence="16">Penicillin-binding protein 2</fullName>
    </submittedName>
</protein>
<dbReference type="SUPFAM" id="SSF56601">
    <property type="entry name" value="beta-lactamase/transpeptidase-like"/>
    <property type="match status" value="1"/>
</dbReference>
<dbReference type="GO" id="GO:0009002">
    <property type="term" value="F:serine-type D-Ala-D-Ala carboxypeptidase activity"/>
    <property type="evidence" value="ECO:0007669"/>
    <property type="project" value="InterPro"/>
</dbReference>
<keyword evidence="10 13" id="KW-1133">Transmembrane helix</keyword>
<dbReference type="Gene3D" id="3.40.710.10">
    <property type="entry name" value="DD-peptidase/beta-lactamase superfamily"/>
    <property type="match status" value="1"/>
</dbReference>
<keyword evidence="6 13" id="KW-0812">Transmembrane</keyword>
<accession>A0A1G2JBA6</accession>
<dbReference type="Pfam" id="PF00905">
    <property type="entry name" value="Transpeptidase"/>
    <property type="match status" value="1"/>
</dbReference>
<keyword evidence="9" id="KW-0573">Peptidoglycan synthesis</keyword>
<evidence type="ECO:0000256" key="6">
    <source>
        <dbReference type="ARBA" id="ARBA00022692"/>
    </source>
</evidence>
<dbReference type="InterPro" id="IPR001460">
    <property type="entry name" value="PCN-bd_Tpept"/>
</dbReference>
<dbReference type="STRING" id="1802229.A2401_02525"/>
<evidence type="ECO:0000313" key="16">
    <source>
        <dbReference type="EMBL" id="OGZ83821.1"/>
    </source>
</evidence>
<evidence type="ECO:0000259" key="14">
    <source>
        <dbReference type="Pfam" id="PF00905"/>
    </source>
</evidence>
<dbReference type="EMBL" id="MHPP01000028">
    <property type="protein sequence ID" value="OGZ83821.1"/>
    <property type="molecule type" value="Genomic_DNA"/>
</dbReference>
<keyword evidence="8" id="KW-0133">Cell shape</keyword>
<keyword evidence="7" id="KW-0378">Hydrolase</keyword>
<dbReference type="GO" id="GO:0009252">
    <property type="term" value="P:peptidoglycan biosynthetic process"/>
    <property type="evidence" value="ECO:0007669"/>
    <property type="project" value="UniProtKB-KW"/>
</dbReference>
<evidence type="ECO:0000256" key="1">
    <source>
        <dbReference type="ARBA" id="ARBA00004167"/>
    </source>
</evidence>
<feature type="transmembrane region" description="Helical" evidence="13">
    <location>
        <begin position="47"/>
        <end position="69"/>
    </location>
</feature>
<reference evidence="16 17" key="1">
    <citation type="journal article" date="2016" name="Nat. Commun.">
        <title>Thousands of microbial genomes shed light on interconnected biogeochemical processes in an aquifer system.</title>
        <authorList>
            <person name="Anantharaman K."/>
            <person name="Brown C.T."/>
            <person name="Hug L.A."/>
            <person name="Sharon I."/>
            <person name="Castelle C.J."/>
            <person name="Probst A.J."/>
            <person name="Thomas B.C."/>
            <person name="Singh A."/>
            <person name="Wilkins M.J."/>
            <person name="Karaoz U."/>
            <person name="Brodie E.L."/>
            <person name="Williams K.H."/>
            <person name="Hubbard S.S."/>
            <person name="Banfield J.F."/>
        </authorList>
    </citation>
    <scope>NUCLEOTIDE SEQUENCE [LARGE SCALE GENOMIC DNA]</scope>
</reference>
<evidence type="ECO:0000256" key="10">
    <source>
        <dbReference type="ARBA" id="ARBA00022989"/>
    </source>
</evidence>
<dbReference type="InterPro" id="IPR036138">
    <property type="entry name" value="PBP_dimer_sf"/>
</dbReference>
<proteinExistence type="predicted"/>
<dbReference type="SUPFAM" id="SSF56519">
    <property type="entry name" value="Penicillin binding protein dimerisation domain"/>
    <property type="match status" value="1"/>
</dbReference>
<evidence type="ECO:0000256" key="3">
    <source>
        <dbReference type="ARBA" id="ARBA00022475"/>
    </source>
</evidence>